<dbReference type="Gene3D" id="4.10.400.10">
    <property type="entry name" value="Low-density Lipoprotein Receptor"/>
    <property type="match status" value="4"/>
</dbReference>
<dbReference type="GO" id="GO:0016324">
    <property type="term" value="C:apical plasma membrane"/>
    <property type="evidence" value="ECO:0007669"/>
    <property type="project" value="TreeGrafter"/>
</dbReference>
<dbReference type="GO" id="GO:0043235">
    <property type="term" value="C:receptor complex"/>
    <property type="evidence" value="ECO:0007669"/>
    <property type="project" value="TreeGrafter"/>
</dbReference>
<reference evidence="12" key="1">
    <citation type="submission" date="2025-08" db="UniProtKB">
        <authorList>
            <consortium name="RefSeq"/>
        </authorList>
    </citation>
    <scope>IDENTIFICATION</scope>
    <source>
        <tissue evidence="12">Gonad</tissue>
    </source>
</reference>
<protein>
    <submittedName>
        <fullName evidence="12">Low-density lipoprotein receptor-like</fullName>
    </submittedName>
</protein>
<evidence type="ECO:0000256" key="4">
    <source>
        <dbReference type="ARBA" id="ARBA00022989"/>
    </source>
</evidence>
<keyword evidence="5" id="KW-0472">Membrane</keyword>
<keyword evidence="4" id="KW-1133">Transmembrane helix</keyword>
<dbReference type="SMART" id="SM00192">
    <property type="entry name" value="LDLa"/>
    <property type="match status" value="4"/>
</dbReference>
<dbReference type="GO" id="GO:0006898">
    <property type="term" value="P:receptor-mediated endocytosis"/>
    <property type="evidence" value="ECO:0007669"/>
    <property type="project" value="TreeGrafter"/>
</dbReference>
<evidence type="ECO:0000256" key="2">
    <source>
        <dbReference type="ARBA" id="ARBA00022692"/>
    </source>
</evidence>
<comment type="subcellular location">
    <subcellularLocation>
        <location evidence="1">Membrane</location>
        <topology evidence="1">Single-pass membrane protein</topology>
    </subcellularLocation>
</comment>
<feature type="disulfide bond" evidence="9">
    <location>
        <begin position="100"/>
        <end position="115"/>
    </location>
</feature>
<dbReference type="PROSITE" id="PS01209">
    <property type="entry name" value="LDLRA_1"/>
    <property type="match status" value="2"/>
</dbReference>
<dbReference type="PANTHER" id="PTHR22722:SF15">
    <property type="entry name" value="LOW-DENSITY LIPOPROTEIN RECEPTOR-RELATED"/>
    <property type="match status" value="1"/>
</dbReference>
<dbReference type="SUPFAM" id="SSF57424">
    <property type="entry name" value="LDL receptor-like module"/>
    <property type="match status" value="4"/>
</dbReference>
<dbReference type="PROSITE" id="PS50068">
    <property type="entry name" value="LDLRA_2"/>
    <property type="match status" value="3"/>
</dbReference>
<dbReference type="InterPro" id="IPR036055">
    <property type="entry name" value="LDL_receptor-like_sf"/>
</dbReference>
<comment type="caution">
    <text evidence="9">Lacks conserved residue(s) required for the propagation of feature annotation.</text>
</comment>
<dbReference type="AlphaFoldDB" id="A0A6P4ZZ73"/>
<dbReference type="GeneID" id="109478902"/>
<dbReference type="PANTHER" id="PTHR22722">
    <property type="entry name" value="LOW-DENSITY LIPOPROTEIN RECEPTOR-RELATED PROTEIN 2-RELATED"/>
    <property type="match status" value="1"/>
</dbReference>
<dbReference type="GO" id="GO:0042562">
    <property type="term" value="F:hormone binding"/>
    <property type="evidence" value="ECO:0007669"/>
    <property type="project" value="TreeGrafter"/>
</dbReference>
<feature type="signal peptide" evidence="10">
    <location>
        <begin position="1"/>
        <end position="23"/>
    </location>
</feature>
<evidence type="ECO:0000313" key="12">
    <source>
        <dbReference type="RefSeq" id="XP_019636272.1"/>
    </source>
</evidence>
<dbReference type="InterPro" id="IPR051221">
    <property type="entry name" value="LDLR-related"/>
</dbReference>
<dbReference type="RefSeq" id="XP_019636272.1">
    <property type="nucleotide sequence ID" value="XM_019780713.1"/>
</dbReference>
<evidence type="ECO:0000256" key="3">
    <source>
        <dbReference type="ARBA" id="ARBA00022737"/>
    </source>
</evidence>
<evidence type="ECO:0000256" key="5">
    <source>
        <dbReference type="ARBA" id="ARBA00023136"/>
    </source>
</evidence>
<keyword evidence="3" id="KW-0677">Repeat</keyword>
<keyword evidence="10" id="KW-0732">Signal</keyword>
<evidence type="ECO:0000256" key="6">
    <source>
        <dbReference type="ARBA" id="ARBA00023157"/>
    </source>
</evidence>
<dbReference type="Pfam" id="PF00057">
    <property type="entry name" value="Ldl_recept_a"/>
    <property type="match status" value="3"/>
</dbReference>
<evidence type="ECO:0000313" key="11">
    <source>
        <dbReference type="Proteomes" id="UP000515135"/>
    </source>
</evidence>
<gene>
    <name evidence="12" type="primary">LOC109478902</name>
</gene>
<keyword evidence="8" id="KW-0325">Glycoprotein</keyword>
<evidence type="ECO:0000256" key="10">
    <source>
        <dbReference type="SAM" id="SignalP"/>
    </source>
</evidence>
<evidence type="ECO:0000256" key="9">
    <source>
        <dbReference type="PROSITE-ProRule" id="PRU00124"/>
    </source>
</evidence>
<organism evidence="11 12">
    <name type="scientific">Branchiostoma belcheri</name>
    <name type="common">Amphioxus</name>
    <dbReference type="NCBI Taxonomy" id="7741"/>
    <lineage>
        <taxon>Eukaryota</taxon>
        <taxon>Metazoa</taxon>
        <taxon>Chordata</taxon>
        <taxon>Cephalochordata</taxon>
        <taxon>Leptocardii</taxon>
        <taxon>Amphioxiformes</taxon>
        <taxon>Branchiostomatidae</taxon>
        <taxon>Branchiostoma</taxon>
    </lineage>
</organism>
<dbReference type="OrthoDB" id="9990982at2759"/>
<accession>A0A6P4ZZ73</accession>
<name>A0A6P4ZZ73_BRABE</name>
<keyword evidence="11" id="KW-1185">Reference proteome</keyword>
<proteinExistence type="predicted"/>
<evidence type="ECO:0000256" key="8">
    <source>
        <dbReference type="ARBA" id="ARBA00023180"/>
    </source>
</evidence>
<dbReference type="KEGG" id="bbel:109478902"/>
<evidence type="ECO:0000256" key="7">
    <source>
        <dbReference type="ARBA" id="ARBA00023170"/>
    </source>
</evidence>
<dbReference type="CDD" id="cd00112">
    <property type="entry name" value="LDLa"/>
    <property type="match status" value="2"/>
</dbReference>
<feature type="disulfide bond" evidence="9">
    <location>
        <begin position="182"/>
        <end position="197"/>
    </location>
</feature>
<keyword evidence="6 9" id="KW-1015">Disulfide bond</keyword>
<sequence>MATGLLLFVCLFSISHVFVGVTGTDDECLPDMFRCAGSGRCLTRFRQCDGNVDCPDGSDEGCRECPYHDDFKRLLEPRGRLPDYIKCDGIEICVPPPYQCDGYNFCPDGKDETDCWSKECFNSTFLRCDSGSCYPSEKHCDGIVDCPVDDLDERFCTQDDCPLPNLFEFCGPGSCINEKQRCDGVADCHDQSDESGCGKITFCLF</sequence>
<keyword evidence="2" id="KW-0812">Transmembrane</keyword>
<dbReference type="Proteomes" id="UP000515135">
    <property type="component" value="Unplaced"/>
</dbReference>
<keyword evidence="7" id="KW-0675">Receptor</keyword>
<feature type="chain" id="PRO_5028319139" evidence="10">
    <location>
        <begin position="24"/>
        <end position="205"/>
    </location>
</feature>
<dbReference type="InterPro" id="IPR023415">
    <property type="entry name" value="LDLR_class-A_CS"/>
</dbReference>
<dbReference type="PRINTS" id="PR00261">
    <property type="entry name" value="LDLRECEPTOR"/>
</dbReference>
<evidence type="ECO:0000256" key="1">
    <source>
        <dbReference type="ARBA" id="ARBA00004167"/>
    </source>
</evidence>
<dbReference type="InterPro" id="IPR002172">
    <property type="entry name" value="LDrepeatLR_classA_rpt"/>
</dbReference>